<protein>
    <submittedName>
        <fullName evidence="4">CBS domain-containing protein</fullName>
    </submittedName>
</protein>
<dbReference type="SMART" id="SM00116">
    <property type="entry name" value="CBS"/>
    <property type="match status" value="2"/>
</dbReference>
<dbReference type="InterPro" id="IPR051257">
    <property type="entry name" value="Diverse_CBS-Domain"/>
</dbReference>
<name>A0A538U318_UNCEI</name>
<evidence type="ECO:0000256" key="2">
    <source>
        <dbReference type="PROSITE-ProRule" id="PRU00703"/>
    </source>
</evidence>
<feature type="domain" description="CBS" evidence="3">
    <location>
        <begin position="9"/>
        <end position="67"/>
    </location>
</feature>
<dbReference type="PROSITE" id="PS51371">
    <property type="entry name" value="CBS"/>
    <property type="match status" value="2"/>
</dbReference>
<accession>A0A538U318</accession>
<evidence type="ECO:0000313" key="4">
    <source>
        <dbReference type="EMBL" id="TMQ70296.1"/>
    </source>
</evidence>
<dbReference type="Gene3D" id="3.10.580.10">
    <property type="entry name" value="CBS-domain"/>
    <property type="match status" value="1"/>
</dbReference>
<dbReference type="InterPro" id="IPR044725">
    <property type="entry name" value="CBSX3_CBS_dom"/>
</dbReference>
<sequence length="144" mass="15826">MPTVQTVLAKKGGQVVSAGVDDSVLRAAALMNDRGIGGLVVLDGDRVAGIFTERDILRRVVAVGRDPAKTQVREVMTSPVAFCRRETTLAECRYVMTERRIRHLPVVDEHGVCGIVTIGDLMAHEATEHQATIQYLHEYIFGVR</sequence>
<proteinExistence type="predicted"/>
<organism evidence="4 5">
    <name type="scientific">Eiseniibacteriota bacterium</name>
    <dbReference type="NCBI Taxonomy" id="2212470"/>
    <lineage>
        <taxon>Bacteria</taxon>
        <taxon>Candidatus Eiseniibacteriota</taxon>
    </lineage>
</organism>
<dbReference type="InterPro" id="IPR000644">
    <property type="entry name" value="CBS_dom"/>
</dbReference>
<evidence type="ECO:0000259" key="3">
    <source>
        <dbReference type="PROSITE" id="PS51371"/>
    </source>
</evidence>
<evidence type="ECO:0000313" key="5">
    <source>
        <dbReference type="Proteomes" id="UP000319771"/>
    </source>
</evidence>
<gene>
    <name evidence="4" type="ORF">E6K81_12950</name>
</gene>
<feature type="domain" description="CBS" evidence="3">
    <location>
        <begin position="76"/>
        <end position="132"/>
    </location>
</feature>
<dbReference type="AlphaFoldDB" id="A0A538U318"/>
<dbReference type="Pfam" id="PF00571">
    <property type="entry name" value="CBS"/>
    <property type="match status" value="2"/>
</dbReference>
<dbReference type="Proteomes" id="UP000319771">
    <property type="component" value="Unassembled WGS sequence"/>
</dbReference>
<dbReference type="PANTHER" id="PTHR43080:SF2">
    <property type="entry name" value="CBS DOMAIN-CONTAINING PROTEIN"/>
    <property type="match status" value="1"/>
</dbReference>
<dbReference type="EMBL" id="VBPB01000236">
    <property type="protein sequence ID" value="TMQ70296.1"/>
    <property type="molecule type" value="Genomic_DNA"/>
</dbReference>
<evidence type="ECO:0000256" key="1">
    <source>
        <dbReference type="ARBA" id="ARBA00023122"/>
    </source>
</evidence>
<keyword evidence="1 2" id="KW-0129">CBS domain</keyword>
<dbReference type="CDD" id="cd04623">
    <property type="entry name" value="CBS_pair_bac_euk"/>
    <property type="match status" value="1"/>
</dbReference>
<comment type="caution">
    <text evidence="4">The sequence shown here is derived from an EMBL/GenBank/DDBJ whole genome shotgun (WGS) entry which is preliminary data.</text>
</comment>
<dbReference type="PANTHER" id="PTHR43080">
    <property type="entry name" value="CBS DOMAIN-CONTAINING PROTEIN CBSX3, MITOCHONDRIAL"/>
    <property type="match status" value="1"/>
</dbReference>
<reference evidence="4 5" key="1">
    <citation type="journal article" date="2019" name="Nat. Microbiol.">
        <title>Mediterranean grassland soil C-N compound turnover is dependent on rainfall and depth, and is mediated by genomically divergent microorganisms.</title>
        <authorList>
            <person name="Diamond S."/>
            <person name="Andeer P.F."/>
            <person name="Li Z."/>
            <person name="Crits-Christoph A."/>
            <person name="Burstein D."/>
            <person name="Anantharaman K."/>
            <person name="Lane K.R."/>
            <person name="Thomas B.C."/>
            <person name="Pan C."/>
            <person name="Northen T.R."/>
            <person name="Banfield J.F."/>
        </authorList>
    </citation>
    <scope>NUCLEOTIDE SEQUENCE [LARGE SCALE GENOMIC DNA]</scope>
    <source>
        <strain evidence="4">WS_11</strain>
    </source>
</reference>
<dbReference type="InterPro" id="IPR046342">
    <property type="entry name" value="CBS_dom_sf"/>
</dbReference>
<dbReference type="SUPFAM" id="SSF54631">
    <property type="entry name" value="CBS-domain pair"/>
    <property type="match status" value="1"/>
</dbReference>